<feature type="compositionally biased region" description="Basic residues" evidence="1">
    <location>
        <begin position="295"/>
        <end position="306"/>
    </location>
</feature>
<reference evidence="2" key="1">
    <citation type="submission" date="2023-07" db="EMBL/GenBank/DDBJ databases">
        <authorList>
            <consortium name="AG Swart"/>
            <person name="Singh M."/>
            <person name="Singh A."/>
            <person name="Seah K."/>
            <person name="Emmerich C."/>
        </authorList>
    </citation>
    <scope>NUCLEOTIDE SEQUENCE</scope>
    <source>
        <strain evidence="2">DP1</strain>
    </source>
</reference>
<protein>
    <submittedName>
        <fullName evidence="2">Uncharacterized protein</fullName>
    </submittedName>
</protein>
<dbReference type="EMBL" id="CAMPGE010014173">
    <property type="protein sequence ID" value="CAI2372861.1"/>
    <property type="molecule type" value="Genomic_DNA"/>
</dbReference>
<evidence type="ECO:0000256" key="1">
    <source>
        <dbReference type="SAM" id="MobiDB-lite"/>
    </source>
</evidence>
<proteinExistence type="predicted"/>
<evidence type="ECO:0000313" key="2">
    <source>
        <dbReference type="EMBL" id="CAI2372861.1"/>
    </source>
</evidence>
<organism evidence="2 3">
    <name type="scientific">Euplotes crassus</name>
    <dbReference type="NCBI Taxonomy" id="5936"/>
    <lineage>
        <taxon>Eukaryota</taxon>
        <taxon>Sar</taxon>
        <taxon>Alveolata</taxon>
        <taxon>Ciliophora</taxon>
        <taxon>Intramacronucleata</taxon>
        <taxon>Spirotrichea</taxon>
        <taxon>Hypotrichia</taxon>
        <taxon>Euplotida</taxon>
        <taxon>Euplotidae</taxon>
        <taxon>Moneuplotes</taxon>
    </lineage>
</organism>
<name>A0AAD2CVR0_EUPCR</name>
<comment type="caution">
    <text evidence="2">The sequence shown here is derived from an EMBL/GenBank/DDBJ whole genome shotgun (WGS) entry which is preliminary data.</text>
</comment>
<gene>
    <name evidence="2" type="ORF">ECRASSUSDP1_LOCUS14195</name>
</gene>
<evidence type="ECO:0000313" key="3">
    <source>
        <dbReference type="Proteomes" id="UP001295684"/>
    </source>
</evidence>
<dbReference type="AlphaFoldDB" id="A0AAD2CVR0"/>
<feature type="compositionally biased region" description="Basic residues" evidence="1">
    <location>
        <begin position="344"/>
        <end position="368"/>
    </location>
</feature>
<keyword evidence="3" id="KW-1185">Reference proteome</keyword>
<sequence>MRAGNKSVVTKRSPFPKVKLQLNGFEESNKEVFLLHERNLKEHRERLKKIMQQTMKVHSIRKDHMHRERYLANKTKIHSLALNQKKSDITKENNILFNKLLDISMGKMSNLPFVSSQKNSSFQRNCKNPKYMRTSSMNASPSGMNLHNSKVGPLSSLPNDCDISSLNYTTRKLEKQRIDKENLKLAAKLLSTKSRLNKNKLLDDYKKNLKYKKLRSRRHFRSETPKKDKLPPVKRRLIIREENFDIDNIKVNSDLSIDEDGGKSELKNVTSSLNKSAIAKSSIKGLENYISPHEKKVRKMKAKKRYRNEIRTGPHSPRQINFPKSVLKSKKDHLSIYSSETSTLRKKKSPAPKPKSKSKSKPKPKSKSKNYPYQ</sequence>
<feature type="region of interest" description="Disordered" evidence="1">
    <location>
        <begin position="295"/>
        <end position="374"/>
    </location>
</feature>
<accession>A0AAD2CVR0</accession>
<dbReference type="Proteomes" id="UP001295684">
    <property type="component" value="Unassembled WGS sequence"/>
</dbReference>